<accession>A9A164</accession>
<gene>
    <name evidence="2" type="ordered locus">Nmar_0454</name>
</gene>
<protein>
    <submittedName>
        <fullName evidence="2">Uncharacterized protein</fullName>
    </submittedName>
</protein>
<evidence type="ECO:0000313" key="2">
    <source>
        <dbReference type="EMBL" id="ABX12350.1"/>
    </source>
</evidence>
<proteinExistence type="predicted"/>
<dbReference type="InParanoid" id="A9A164"/>
<dbReference type="RefSeq" id="WP_012214837.1">
    <property type="nucleotide sequence ID" value="NC_010085.1"/>
</dbReference>
<keyword evidence="1" id="KW-1133">Transmembrane helix</keyword>
<feature type="transmembrane region" description="Helical" evidence="1">
    <location>
        <begin position="6"/>
        <end position="23"/>
    </location>
</feature>
<sequence>MNSKGIVVISVIVISLVGIAYMSSTQQFDESMTPSIESNLSVDHDTSLSLTYPDSPVISHSNSVDESDVVVTVDEDGKKQYSIEVGDTPIIQE</sequence>
<dbReference type="GeneID" id="5773095"/>
<dbReference type="KEGG" id="nmr:Nmar_0454"/>
<keyword evidence="3" id="KW-1185">Reference proteome</keyword>
<dbReference type="AlphaFoldDB" id="A9A164"/>
<dbReference type="HOGENOM" id="CLU_2392993_0_0_2"/>
<name>A9A164_NITMS</name>
<keyword evidence="1" id="KW-0812">Transmembrane</keyword>
<dbReference type="EnsemblBacteria" id="ABX12350">
    <property type="protein sequence ID" value="ABX12350"/>
    <property type="gene ID" value="Nmar_0454"/>
</dbReference>
<reference evidence="2 3" key="1">
    <citation type="journal article" date="2010" name="Proc. Natl. Acad. Sci. U.S.A.">
        <title>Nitrosopumilus maritimus genome reveals unique mechanisms for nitrification and autotrophy in globally distributed marine crenarchaea.</title>
        <authorList>
            <person name="Walker C.B."/>
            <person name="de la Torre J.R."/>
            <person name="Klotz M.G."/>
            <person name="Urakawa H."/>
            <person name="Pinel N."/>
            <person name="Arp D.J."/>
            <person name="Brochier-Armanet C."/>
            <person name="Chain P.S."/>
            <person name="Chan P.P."/>
            <person name="Gollabgir A."/>
            <person name="Hemp J."/>
            <person name="Hugler M."/>
            <person name="Karr E.A."/>
            <person name="Konneke M."/>
            <person name="Shin M."/>
            <person name="Lawton T.J."/>
            <person name="Lowe T."/>
            <person name="Martens-Habbena W."/>
            <person name="Sayavedra-Soto L.A."/>
            <person name="Lang D."/>
            <person name="Sievert S.M."/>
            <person name="Rosenzweig A.C."/>
            <person name="Manning G."/>
            <person name="Stahl D.A."/>
        </authorList>
    </citation>
    <scope>NUCLEOTIDE SEQUENCE [LARGE SCALE GENOMIC DNA]</scope>
    <source>
        <strain evidence="2 3">SCM1</strain>
    </source>
</reference>
<dbReference type="EMBL" id="CP000866">
    <property type="protein sequence ID" value="ABX12350.1"/>
    <property type="molecule type" value="Genomic_DNA"/>
</dbReference>
<dbReference type="Proteomes" id="UP000000792">
    <property type="component" value="Chromosome"/>
</dbReference>
<evidence type="ECO:0000313" key="3">
    <source>
        <dbReference type="Proteomes" id="UP000000792"/>
    </source>
</evidence>
<keyword evidence="1" id="KW-0472">Membrane</keyword>
<organism evidence="2 3">
    <name type="scientific">Nitrosopumilus maritimus (strain SCM1)</name>
    <dbReference type="NCBI Taxonomy" id="436308"/>
    <lineage>
        <taxon>Archaea</taxon>
        <taxon>Nitrososphaerota</taxon>
        <taxon>Nitrososphaeria</taxon>
        <taxon>Nitrosopumilales</taxon>
        <taxon>Nitrosopumilaceae</taxon>
        <taxon>Nitrosopumilus</taxon>
    </lineage>
</organism>
<evidence type="ECO:0000256" key="1">
    <source>
        <dbReference type="SAM" id="Phobius"/>
    </source>
</evidence>
<dbReference type="STRING" id="436308.Nmar_0454"/>